<evidence type="ECO:0000313" key="1">
    <source>
        <dbReference type="EMBL" id="EON74776.1"/>
    </source>
</evidence>
<proteinExistence type="predicted"/>
<dbReference type="RefSeq" id="WP_010856858.1">
    <property type="nucleotide sequence ID" value="NZ_AQHR01000122.1"/>
</dbReference>
<dbReference type="Proteomes" id="UP000013909">
    <property type="component" value="Unassembled WGS sequence"/>
</dbReference>
<accession>R7ZKZ8</accession>
<sequence>MNRILNLICPTSHLESFIAKKTAGRNIANYYVTSLGVALHLHKKDDAENLKTILSQYEIEEIHLFQDVFCPFIKNTLEKKRPSEFYIDRILEKILHEQIRQEEFWKADYRSKAGQLAEKNLLLQIQSIHQNPLLTDYITKQKLLLKGIIIDKSENKILRELSYSPKISA</sequence>
<protein>
    <submittedName>
        <fullName evidence="1">Uncharacterized protein</fullName>
    </submittedName>
</protein>
<organism evidence="1 2">
    <name type="scientific">Lunatimonas lonarensis</name>
    <dbReference type="NCBI Taxonomy" id="1232681"/>
    <lineage>
        <taxon>Bacteria</taxon>
        <taxon>Pseudomonadati</taxon>
        <taxon>Bacteroidota</taxon>
        <taxon>Cytophagia</taxon>
        <taxon>Cytophagales</taxon>
        <taxon>Cyclobacteriaceae</taxon>
    </lineage>
</organism>
<evidence type="ECO:0000313" key="2">
    <source>
        <dbReference type="Proteomes" id="UP000013909"/>
    </source>
</evidence>
<reference evidence="1 2" key="1">
    <citation type="submission" date="2013-02" db="EMBL/GenBank/DDBJ databases">
        <title>A novel strain isolated from Lonar lake, Maharashtra, India.</title>
        <authorList>
            <person name="Singh A."/>
        </authorList>
    </citation>
    <scope>NUCLEOTIDE SEQUENCE [LARGE SCALE GENOMIC DNA]</scope>
    <source>
        <strain evidence="1 2">AK24</strain>
    </source>
</reference>
<dbReference type="AlphaFoldDB" id="R7ZKZ8"/>
<keyword evidence="2" id="KW-1185">Reference proteome</keyword>
<gene>
    <name evidence="1" type="ORF">ADIS_4747</name>
</gene>
<dbReference type="OrthoDB" id="1161221at2"/>
<name>R7ZKZ8_9BACT</name>
<comment type="caution">
    <text evidence="1">The sequence shown here is derived from an EMBL/GenBank/DDBJ whole genome shotgun (WGS) entry which is preliminary data.</text>
</comment>
<dbReference type="STRING" id="1232681.ADIS_4747"/>
<dbReference type="EMBL" id="AQHR01000122">
    <property type="protein sequence ID" value="EON74776.1"/>
    <property type="molecule type" value="Genomic_DNA"/>
</dbReference>